<comment type="catalytic activity">
    <reaction evidence="1">
        <text>ATP + protein L-histidine = ADP + protein N-phospho-L-histidine.</text>
        <dbReference type="EC" id="2.7.13.3"/>
    </reaction>
</comment>
<dbReference type="InterPro" id="IPR011712">
    <property type="entry name" value="Sig_transdc_His_kin_sub3_dim/P"/>
</dbReference>
<dbReference type="AlphaFoldDB" id="A0A2I2L0B5"/>
<keyword evidence="10" id="KW-0812">Transmembrane</keyword>
<feature type="transmembrane region" description="Helical" evidence="10">
    <location>
        <begin position="124"/>
        <end position="152"/>
    </location>
</feature>
<keyword evidence="10" id="KW-0472">Membrane</keyword>
<evidence type="ECO:0000256" key="8">
    <source>
        <dbReference type="ARBA" id="ARBA00023012"/>
    </source>
</evidence>
<keyword evidence="14" id="KW-1185">Reference proteome</keyword>
<dbReference type="Gene3D" id="1.20.5.1930">
    <property type="match status" value="1"/>
</dbReference>
<dbReference type="PANTHER" id="PTHR24421:SF10">
    <property type="entry name" value="NITRATE_NITRITE SENSOR PROTEIN NARQ"/>
    <property type="match status" value="1"/>
</dbReference>
<proteinExistence type="predicted"/>
<evidence type="ECO:0000259" key="11">
    <source>
        <dbReference type="Pfam" id="PF02518"/>
    </source>
</evidence>
<evidence type="ECO:0000313" key="13">
    <source>
        <dbReference type="EMBL" id="SNQ51355.1"/>
    </source>
</evidence>
<dbReference type="GO" id="GO:0000155">
    <property type="term" value="F:phosphorelay sensor kinase activity"/>
    <property type="evidence" value="ECO:0007669"/>
    <property type="project" value="InterPro"/>
</dbReference>
<dbReference type="InterPro" id="IPR050482">
    <property type="entry name" value="Sensor_HK_TwoCompSys"/>
</dbReference>
<evidence type="ECO:0000256" key="2">
    <source>
        <dbReference type="ARBA" id="ARBA00012438"/>
    </source>
</evidence>
<evidence type="ECO:0000256" key="4">
    <source>
        <dbReference type="ARBA" id="ARBA00022679"/>
    </source>
</evidence>
<keyword evidence="3" id="KW-0597">Phosphoprotein</keyword>
<evidence type="ECO:0000259" key="12">
    <source>
        <dbReference type="Pfam" id="PF07730"/>
    </source>
</evidence>
<reference evidence="13 14" key="1">
    <citation type="submission" date="2017-06" db="EMBL/GenBank/DDBJ databases">
        <authorList>
            <person name="Kim H.J."/>
            <person name="Triplett B.A."/>
        </authorList>
    </citation>
    <scope>NUCLEOTIDE SEQUENCE [LARGE SCALE GENOMIC DNA]</scope>
    <source>
        <strain evidence="13">FRACA_ARgP5</strain>
    </source>
</reference>
<keyword evidence="8" id="KW-0902">Two-component regulatory system</keyword>
<keyword evidence="9" id="KW-0175">Coiled coil</keyword>
<evidence type="ECO:0000256" key="1">
    <source>
        <dbReference type="ARBA" id="ARBA00000085"/>
    </source>
</evidence>
<dbReference type="SUPFAM" id="SSF55874">
    <property type="entry name" value="ATPase domain of HSP90 chaperone/DNA topoisomerase II/histidine kinase"/>
    <property type="match status" value="1"/>
</dbReference>
<dbReference type="Pfam" id="PF07730">
    <property type="entry name" value="HisKA_3"/>
    <property type="match status" value="1"/>
</dbReference>
<dbReference type="GO" id="GO:0005524">
    <property type="term" value="F:ATP binding"/>
    <property type="evidence" value="ECO:0007669"/>
    <property type="project" value="UniProtKB-KW"/>
</dbReference>
<dbReference type="CDD" id="cd16917">
    <property type="entry name" value="HATPase_UhpB-NarQ-NarX-like"/>
    <property type="match status" value="1"/>
</dbReference>
<gene>
    <name evidence="13" type="ORF">FRACA_680029</name>
</gene>
<protein>
    <recommendedName>
        <fullName evidence="2">histidine kinase</fullName>
        <ecNumber evidence="2">2.7.13.3</ecNumber>
    </recommendedName>
</protein>
<dbReference type="InterPro" id="IPR003594">
    <property type="entry name" value="HATPase_dom"/>
</dbReference>
<feature type="transmembrane region" description="Helical" evidence="10">
    <location>
        <begin position="84"/>
        <end position="104"/>
    </location>
</feature>
<evidence type="ECO:0000256" key="10">
    <source>
        <dbReference type="SAM" id="Phobius"/>
    </source>
</evidence>
<keyword evidence="5" id="KW-0547">Nucleotide-binding</keyword>
<dbReference type="EMBL" id="FZMO01000534">
    <property type="protein sequence ID" value="SNQ51355.1"/>
    <property type="molecule type" value="Genomic_DNA"/>
</dbReference>
<dbReference type="GO" id="GO:0016020">
    <property type="term" value="C:membrane"/>
    <property type="evidence" value="ECO:0007669"/>
    <property type="project" value="InterPro"/>
</dbReference>
<organism evidence="13 14">
    <name type="scientific">Frankia canadensis</name>
    <dbReference type="NCBI Taxonomy" id="1836972"/>
    <lineage>
        <taxon>Bacteria</taxon>
        <taxon>Bacillati</taxon>
        <taxon>Actinomycetota</taxon>
        <taxon>Actinomycetes</taxon>
        <taxon>Frankiales</taxon>
        <taxon>Frankiaceae</taxon>
        <taxon>Frankia</taxon>
    </lineage>
</organism>
<feature type="coiled-coil region" evidence="9">
    <location>
        <begin position="156"/>
        <end position="190"/>
    </location>
</feature>
<name>A0A2I2L0B5_9ACTN</name>
<evidence type="ECO:0000256" key="3">
    <source>
        <dbReference type="ARBA" id="ARBA00022553"/>
    </source>
</evidence>
<feature type="domain" description="Histidine kinase/HSP90-like ATPase" evidence="11">
    <location>
        <begin position="297"/>
        <end position="401"/>
    </location>
</feature>
<dbReference type="GO" id="GO:0046983">
    <property type="term" value="F:protein dimerization activity"/>
    <property type="evidence" value="ECO:0007669"/>
    <property type="project" value="InterPro"/>
</dbReference>
<feature type="domain" description="Signal transduction histidine kinase subgroup 3 dimerisation and phosphoacceptor" evidence="12">
    <location>
        <begin position="188"/>
        <end position="253"/>
    </location>
</feature>
<sequence>MTIEVAGLRRLRARAVAAARVRGTGRDHRWDRRALGFDLLVAVAATIAELSLLLNDDHTARVSTVLLAVSSGGALTVRRRAPWMVLLATLALAGALVATGDAPGGAPVLAALFTIAERGDWRRALAALVPTAVLLAALSIVSVPVTAGVWALGRYAQTRRRYVRALEERAEHLQREQEQLTRLAVHEERASIARELHDIVAHSVTVMLLGVRGARDVLRTSPDRADDTLARVERSGEHSLTELRRMLTVLRTPGTPADSRPAPSLRDLAGLVAEYHAAGLPVELRVTGEPILLPDGVELSVYRIIEEALTNAVKHARPRQVMVALAYRDRCLDIEVTNDGTAAEPARVPILGGTGDALVTNESARHGLIGMRERASVLGGELEFGHQRDGWFRVAARLPAEERA</sequence>
<accession>A0A2I2L0B5</accession>
<dbReference type="OrthoDB" id="227596at2"/>
<dbReference type="InterPro" id="IPR036890">
    <property type="entry name" value="HATPase_C_sf"/>
</dbReference>
<dbReference type="EC" id="2.7.13.3" evidence="2"/>
<keyword evidence="4" id="KW-0808">Transferase</keyword>
<dbReference type="Pfam" id="PF02518">
    <property type="entry name" value="HATPase_c"/>
    <property type="match status" value="1"/>
</dbReference>
<dbReference type="Gene3D" id="3.30.565.10">
    <property type="entry name" value="Histidine kinase-like ATPase, C-terminal domain"/>
    <property type="match status" value="1"/>
</dbReference>
<keyword evidence="10" id="KW-1133">Transmembrane helix</keyword>
<evidence type="ECO:0000256" key="7">
    <source>
        <dbReference type="ARBA" id="ARBA00022840"/>
    </source>
</evidence>
<evidence type="ECO:0000313" key="14">
    <source>
        <dbReference type="Proteomes" id="UP000234331"/>
    </source>
</evidence>
<dbReference type="Proteomes" id="UP000234331">
    <property type="component" value="Unassembled WGS sequence"/>
</dbReference>
<dbReference type="RefSeq" id="WP_101835213.1">
    <property type="nucleotide sequence ID" value="NZ_FZMO01000534.1"/>
</dbReference>
<evidence type="ECO:0000256" key="5">
    <source>
        <dbReference type="ARBA" id="ARBA00022741"/>
    </source>
</evidence>
<evidence type="ECO:0000256" key="6">
    <source>
        <dbReference type="ARBA" id="ARBA00022777"/>
    </source>
</evidence>
<evidence type="ECO:0000256" key="9">
    <source>
        <dbReference type="SAM" id="Coils"/>
    </source>
</evidence>
<keyword evidence="6 13" id="KW-0418">Kinase</keyword>
<keyword evidence="7" id="KW-0067">ATP-binding</keyword>
<dbReference type="PANTHER" id="PTHR24421">
    <property type="entry name" value="NITRATE/NITRITE SENSOR PROTEIN NARX-RELATED"/>
    <property type="match status" value="1"/>
</dbReference>